<dbReference type="Pfam" id="PF00912">
    <property type="entry name" value="Transgly"/>
    <property type="match status" value="1"/>
</dbReference>
<feature type="compositionally biased region" description="Basic and acidic residues" evidence="16">
    <location>
        <begin position="824"/>
        <end position="843"/>
    </location>
</feature>
<evidence type="ECO:0000256" key="6">
    <source>
        <dbReference type="ARBA" id="ARBA00022692"/>
    </source>
</evidence>
<evidence type="ECO:0000256" key="13">
    <source>
        <dbReference type="ARBA" id="ARBA00023316"/>
    </source>
</evidence>
<protein>
    <submittedName>
        <fullName evidence="20">Peptidoglycan glycosyltransferase</fullName>
    </submittedName>
</protein>
<evidence type="ECO:0000259" key="18">
    <source>
        <dbReference type="Pfam" id="PF00905"/>
    </source>
</evidence>
<dbReference type="OrthoDB" id="9766909at2"/>
<evidence type="ECO:0000256" key="14">
    <source>
        <dbReference type="ARBA" id="ARBA00034000"/>
    </source>
</evidence>
<comment type="catalytic activity">
    <reaction evidence="14">
        <text>Preferential cleavage: (Ac)2-L-Lys-D-Ala-|-D-Ala. Also transpeptidation of peptidyl-alanyl moieties that are N-acyl substituents of D-alanine.</text>
        <dbReference type="EC" id="3.4.16.4"/>
    </reaction>
</comment>
<dbReference type="Gene3D" id="3.40.710.10">
    <property type="entry name" value="DD-peptidase/beta-lactamase superfamily"/>
    <property type="match status" value="1"/>
</dbReference>
<reference evidence="20 21" key="1">
    <citation type="submission" date="2018-05" db="EMBL/GenBank/DDBJ databases">
        <title>Kurthia sibirica genome sequence.</title>
        <authorList>
            <person name="Maclea K.S."/>
            <person name="Goen A.E."/>
        </authorList>
    </citation>
    <scope>NUCLEOTIDE SEQUENCE [LARGE SCALE GENOMIC DNA]</scope>
    <source>
        <strain evidence="20 21">ATCC 49154</strain>
    </source>
</reference>
<dbReference type="InterPro" id="IPR023346">
    <property type="entry name" value="Lysozyme-like_dom_sf"/>
</dbReference>
<keyword evidence="6 17" id="KW-0812">Transmembrane</keyword>
<gene>
    <name evidence="20" type="ORF">DEX24_04730</name>
</gene>
<evidence type="ECO:0000256" key="7">
    <source>
        <dbReference type="ARBA" id="ARBA00022801"/>
    </source>
</evidence>
<dbReference type="RefSeq" id="WP_109305307.1">
    <property type="nucleotide sequence ID" value="NZ_BJUF01000016.1"/>
</dbReference>
<feature type="domain" description="Penicillin-binding protein transpeptidase" evidence="18">
    <location>
        <begin position="398"/>
        <end position="651"/>
    </location>
</feature>
<evidence type="ECO:0000256" key="9">
    <source>
        <dbReference type="ARBA" id="ARBA00022984"/>
    </source>
</evidence>
<dbReference type="GO" id="GO:0009252">
    <property type="term" value="P:peptidoglycan biosynthetic process"/>
    <property type="evidence" value="ECO:0007669"/>
    <property type="project" value="UniProtKB-KW"/>
</dbReference>
<evidence type="ECO:0000313" key="20">
    <source>
        <dbReference type="EMBL" id="PWI26283.1"/>
    </source>
</evidence>
<dbReference type="GO" id="GO:0008658">
    <property type="term" value="F:penicillin binding"/>
    <property type="evidence" value="ECO:0007669"/>
    <property type="project" value="InterPro"/>
</dbReference>
<dbReference type="Pfam" id="PF00905">
    <property type="entry name" value="Transpeptidase"/>
    <property type="match status" value="1"/>
</dbReference>
<proteinExistence type="predicted"/>
<keyword evidence="4" id="KW-0328">Glycosyltransferase</keyword>
<evidence type="ECO:0000256" key="10">
    <source>
        <dbReference type="ARBA" id="ARBA00022989"/>
    </source>
</evidence>
<comment type="caution">
    <text evidence="20">The sequence shown here is derived from an EMBL/GenBank/DDBJ whole genome shotgun (WGS) entry which is preliminary data.</text>
</comment>
<keyword evidence="8" id="KW-0133">Cell shape</keyword>
<feature type="compositionally biased region" description="Low complexity" evidence="16">
    <location>
        <begin position="761"/>
        <end position="786"/>
    </location>
</feature>
<dbReference type="InterPro" id="IPR001460">
    <property type="entry name" value="PCN-bd_Tpept"/>
</dbReference>
<evidence type="ECO:0000256" key="1">
    <source>
        <dbReference type="ARBA" id="ARBA00022475"/>
    </source>
</evidence>
<evidence type="ECO:0000256" key="2">
    <source>
        <dbReference type="ARBA" id="ARBA00022645"/>
    </source>
</evidence>
<keyword evidence="7" id="KW-0378">Hydrolase</keyword>
<organism evidence="20 21">
    <name type="scientific">Kurthia sibirica</name>
    <dbReference type="NCBI Taxonomy" id="202750"/>
    <lineage>
        <taxon>Bacteria</taxon>
        <taxon>Bacillati</taxon>
        <taxon>Bacillota</taxon>
        <taxon>Bacilli</taxon>
        <taxon>Bacillales</taxon>
        <taxon>Caryophanaceae</taxon>
        <taxon>Kurthia</taxon>
    </lineage>
</organism>
<evidence type="ECO:0000256" key="16">
    <source>
        <dbReference type="SAM" id="MobiDB-lite"/>
    </source>
</evidence>
<dbReference type="InterPro" id="IPR001264">
    <property type="entry name" value="Glyco_trans_51"/>
</dbReference>
<dbReference type="GO" id="GO:0009002">
    <property type="term" value="F:serine-type D-Ala-D-Ala carboxypeptidase activity"/>
    <property type="evidence" value="ECO:0007669"/>
    <property type="project" value="UniProtKB-EC"/>
</dbReference>
<comment type="catalytic activity">
    <reaction evidence="15">
        <text>[GlcNAc-(1-&gt;4)-Mur2Ac(oyl-L-Ala-gamma-D-Glu-L-Lys-D-Ala-D-Ala)](n)-di-trans,octa-cis-undecaprenyl diphosphate + beta-D-GlcNAc-(1-&gt;4)-Mur2Ac(oyl-L-Ala-gamma-D-Glu-L-Lys-D-Ala-D-Ala)-di-trans,octa-cis-undecaprenyl diphosphate = [GlcNAc-(1-&gt;4)-Mur2Ac(oyl-L-Ala-gamma-D-Glu-L-Lys-D-Ala-D-Ala)](n+1)-di-trans,octa-cis-undecaprenyl diphosphate + di-trans,octa-cis-undecaprenyl diphosphate + H(+)</text>
        <dbReference type="Rhea" id="RHEA:23708"/>
        <dbReference type="Rhea" id="RHEA-COMP:9602"/>
        <dbReference type="Rhea" id="RHEA-COMP:9603"/>
        <dbReference type="ChEBI" id="CHEBI:15378"/>
        <dbReference type="ChEBI" id="CHEBI:58405"/>
        <dbReference type="ChEBI" id="CHEBI:60033"/>
        <dbReference type="ChEBI" id="CHEBI:78435"/>
        <dbReference type="EC" id="2.4.99.28"/>
    </reaction>
</comment>
<keyword evidence="2" id="KW-0121">Carboxypeptidase</keyword>
<dbReference type="GO" id="GO:0071555">
    <property type="term" value="P:cell wall organization"/>
    <property type="evidence" value="ECO:0007669"/>
    <property type="project" value="UniProtKB-KW"/>
</dbReference>
<evidence type="ECO:0000256" key="11">
    <source>
        <dbReference type="ARBA" id="ARBA00023136"/>
    </source>
</evidence>
<keyword evidence="13" id="KW-0961">Cell wall biogenesis/degradation</keyword>
<dbReference type="GO" id="GO:0006508">
    <property type="term" value="P:proteolysis"/>
    <property type="evidence" value="ECO:0007669"/>
    <property type="project" value="UniProtKB-KW"/>
</dbReference>
<dbReference type="Gene3D" id="1.10.3810.10">
    <property type="entry name" value="Biosynthetic peptidoglycan transglycosylase-like"/>
    <property type="match status" value="1"/>
</dbReference>
<dbReference type="InterPro" id="IPR036950">
    <property type="entry name" value="PBP_transglycosylase"/>
</dbReference>
<keyword evidence="3" id="KW-0645">Protease</keyword>
<dbReference type="EMBL" id="QFVR01000004">
    <property type="protein sequence ID" value="PWI26283.1"/>
    <property type="molecule type" value="Genomic_DNA"/>
</dbReference>
<keyword evidence="11 17" id="KW-0472">Membrane</keyword>
<feature type="region of interest" description="Disordered" evidence="16">
    <location>
        <begin position="735"/>
        <end position="843"/>
    </location>
</feature>
<name>A0A2U3AP06_9BACL</name>
<evidence type="ECO:0000256" key="12">
    <source>
        <dbReference type="ARBA" id="ARBA00023268"/>
    </source>
</evidence>
<evidence type="ECO:0000259" key="19">
    <source>
        <dbReference type="Pfam" id="PF00912"/>
    </source>
</evidence>
<evidence type="ECO:0000256" key="4">
    <source>
        <dbReference type="ARBA" id="ARBA00022676"/>
    </source>
</evidence>
<keyword evidence="5 20" id="KW-0808">Transferase</keyword>
<dbReference type="SUPFAM" id="SSF56601">
    <property type="entry name" value="beta-lactamase/transpeptidase-like"/>
    <property type="match status" value="1"/>
</dbReference>
<evidence type="ECO:0000256" key="8">
    <source>
        <dbReference type="ARBA" id="ARBA00022960"/>
    </source>
</evidence>
<keyword evidence="21" id="KW-1185">Reference proteome</keyword>
<keyword evidence="12" id="KW-0511">Multifunctional enzyme</keyword>
<evidence type="ECO:0000256" key="15">
    <source>
        <dbReference type="ARBA" id="ARBA00049902"/>
    </source>
</evidence>
<dbReference type="InterPro" id="IPR050396">
    <property type="entry name" value="Glycosyltr_51/Transpeptidase"/>
</dbReference>
<dbReference type="Gene3D" id="3.90.1310.40">
    <property type="match status" value="1"/>
</dbReference>
<evidence type="ECO:0000256" key="5">
    <source>
        <dbReference type="ARBA" id="ARBA00022679"/>
    </source>
</evidence>
<dbReference type="GO" id="GO:0030288">
    <property type="term" value="C:outer membrane-bounded periplasmic space"/>
    <property type="evidence" value="ECO:0007669"/>
    <property type="project" value="TreeGrafter"/>
</dbReference>
<dbReference type="PANTHER" id="PTHR32282:SF32">
    <property type="entry name" value="PENICILLIN-BINDING PROTEIN 2A"/>
    <property type="match status" value="1"/>
</dbReference>
<dbReference type="PANTHER" id="PTHR32282">
    <property type="entry name" value="BINDING PROTEIN TRANSPEPTIDASE, PUTATIVE-RELATED"/>
    <property type="match status" value="1"/>
</dbReference>
<dbReference type="AlphaFoldDB" id="A0A2U3AP06"/>
<evidence type="ECO:0000256" key="3">
    <source>
        <dbReference type="ARBA" id="ARBA00022670"/>
    </source>
</evidence>
<dbReference type="GO" id="GO:0008955">
    <property type="term" value="F:peptidoglycan glycosyltransferase activity"/>
    <property type="evidence" value="ECO:0007669"/>
    <property type="project" value="UniProtKB-EC"/>
</dbReference>
<keyword evidence="10 17" id="KW-1133">Transmembrane helix</keyword>
<evidence type="ECO:0000313" key="21">
    <source>
        <dbReference type="Proteomes" id="UP000245938"/>
    </source>
</evidence>
<dbReference type="InterPro" id="IPR012338">
    <property type="entry name" value="Beta-lactam/transpept-like"/>
</dbReference>
<evidence type="ECO:0000256" key="17">
    <source>
        <dbReference type="SAM" id="Phobius"/>
    </source>
</evidence>
<dbReference type="SUPFAM" id="SSF53955">
    <property type="entry name" value="Lysozyme-like"/>
    <property type="match status" value="1"/>
</dbReference>
<keyword evidence="1" id="KW-1003">Cell membrane</keyword>
<feature type="domain" description="Glycosyl transferase family 51" evidence="19">
    <location>
        <begin position="71"/>
        <end position="247"/>
    </location>
</feature>
<accession>A0A2U3AP06</accession>
<feature type="transmembrane region" description="Helical" evidence="17">
    <location>
        <begin position="12"/>
        <end position="38"/>
    </location>
</feature>
<dbReference type="Proteomes" id="UP000245938">
    <property type="component" value="Unassembled WGS sequence"/>
</dbReference>
<dbReference type="GO" id="GO:0008360">
    <property type="term" value="P:regulation of cell shape"/>
    <property type="evidence" value="ECO:0007669"/>
    <property type="project" value="UniProtKB-KW"/>
</dbReference>
<keyword evidence="9" id="KW-0573">Peptidoglycan synthesis</keyword>
<sequence>MKYFRISSSVLWNLFLLLITLVFIGIIFLGSLGAGYFASLVKDEKLMSKQEMRDTIFNYDETSQLYFANNQYLGKMRTDLERTETTLKQVSPKLLDAVLATEDEYFYEHDGIVPKAIFRGLLQDVSNSASQSGGSTLTQQLIKNQILTNEVSYERKAKELLLAKRLEHFMTKDEILEAYLNIIPYGRNSAGRNIAGVETAAKGIFNKKASDLNLAQAAYLAGIPQSPFAYTPFTQTGQLKDKKALTLGTNRMKTVLFRMHETGYISDKQYKKTLKYDITKDFRKREKQATEKYPYVTYEIEDRAKNIMAKILAKKDGIDTKRLDKESKMKEKYMILADRELRSKGYKVYSTINKKTYDAMQKAKDSFPYYGATYNKTVTDPDTGETKTVADPVQVGSVLIENETGKIISFIGGRDFKIEELNHATQAKRSNGSTMKPLLVYAPAIQYGRIGAGSPVADVKFNYGGWSPSNYDEKEERGITSARDALKDSLNLPAIRLYAQIIANRPAEMLKKLGFSNLDADDYTNYAASIGALKYGVTVEENTNAFAAFANGGNFVDAYVIDKIVDRDGKTIFKHKSKKTRVFSEETSYIITDMLRDVLKSGTGTIAKSNLKFNADFAAKTGTSQEFKDVWVVGYNPKVTLGVWMGYDQPKTLNAYNGAYFIPSTRINMLWSRVMNSVYDADPKLATADGKTFTRPANVVNRSFCADTGASSGCGNMKSDLFNGLLSVPSVTTEDLLKPFGGTLPKAKEKKTKEAATPDRATNSTTSNSNNATNNTTSNNTNSNANDVPTKPKPTKPTSPTKPADDSTSDDSTTKPKPSNGTDNTKEDSDKPSDSGDTTTDKE</sequence>